<protein>
    <submittedName>
        <fullName evidence="3">2,3-diketo-L-gulonate-binding periplasmic protein YiaO</fullName>
    </submittedName>
</protein>
<dbReference type="Proteomes" id="UP000181901">
    <property type="component" value="Unassembled WGS sequence"/>
</dbReference>
<dbReference type="InterPro" id="IPR038404">
    <property type="entry name" value="TRAP_DctP_sf"/>
</dbReference>
<dbReference type="NCBIfam" id="NF037995">
    <property type="entry name" value="TRAP_S1"/>
    <property type="match status" value="1"/>
</dbReference>
<dbReference type="Pfam" id="PF03480">
    <property type="entry name" value="DctP"/>
    <property type="match status" value="1"/>
</dbReference>
<gene>
    <name evidence="3" type="primary">yiaO_2</name>
    <name evidence="3" type="ORF">BerOc1_01120</name>
</gene>
<dbReference type="InterPro" id="IPR018389">
    <property type="entry name" value="DctP_fam"/>
</dbReference>
<dbReference type="GO" id="GO:0055085">
    <property type="term" value="P:transmembrane transport"/>
    <property type="evidence" value="ECO:0007669"/>
    <property type="project" value="InterPro"/>
</dbReference>
<keyword evidence="4" id="KW-1185">Reference proteome</keyword>
<feature type="signal peptide" evidence="2">
    <location>
        <begin position="1"/>
        <end position="24"/>
    </location>
</feature>
<dbReference type="PANTHER" id="PTHR33376:SF15">
    <property type="entry name" value="BLL6794 PROTEIN"/>
    <property type="match status" value="1"/>
</dbReference>
<evidence type="ECO:0000313" key="4">
    <source>
        <dbReference type="Proteomes" id="UP000181901"/>
    </source>
</evidence>
<dbReference type="Gene3D" id="3.40.190.170">
    <property type="entry name" value="Bacterial extracellular solute-binding protein, family 7"/>
    <property type="match status" value="1"/>
</dbReference>
<feature type="chain" id="PRO_5009635357" evidence="2">
    <location>
        <begin position="25"/>
        <end position="335"/>
    </location>
</feature>
<comment type="caution">
    <text evidence="3">The sequence shown here is derived from an EMBL/GenBank/DDBJ whole genome shotgun (WGS) entry which is preliminary data.</text>
</comment>
<dbReference type="RefSeq" id="WP_071544744.1">
    <property type="nucleotide sequence ID" value="NZ_LKAQ01000004.1"/>
</dbReference>
<proteinExistence type="predicted"/>
<dbReference type="EMBL" id="LKAQ01000004">
    <property type="protein sequence ID" value="OIQ49196.1"/>
    <property type="molecule type" value="Genomic_DNA"/>
</dbReference>
<dbReference type="OrthoDB" id="8912194at2"/>
<dbReference type="AlphaFoldDB" id="A0A1J5MTJ9"/>
<organism evidence="3 4">
    <name type="scientific">Pseudodesulfovibrio hydrargyri</name>
    <dbReference type="NCBI Taxonomy" id="2125990"/>
    <lineage>
        <taxon>Bacteria</taxon>
        <taxon>Pseudomonadati</taxon>
        <taxon>Thermodesulfobacteriota</taxon>
        <taxon>Desulfovibrionia</taxon>
        <taxon>Desulfovibrionales</taxon>
        <taxon>Desulfovibrionaceae</taxon>
    </lineage>
</organism>
<evidence type="ECO:0000256" key="1">
    <source>
        <dbReference type="ARBA" id="ARBA00022729"/>
    </source>
</evidence>
<evidence type="ECO:0000256" key="2">
    <source>
        <dbReference type="SAM" id="SignalP"/>
    </source>
</evidence>
<dbReference type="CDD" id="cd13665">
    <property type="entry name" value="PBP2_TRAP_Dctp3_4"/>
    <property type="match status" value="1"/>
</dbReference>
<sequence length="335" mass="36388">MRKILLTLTALALIGAGLASPARAESVRLTYSSFFPPTHIQSKLAEQWCNEVEMRTNKAVIIDFYPGGTLSPAKQCYDGVVEGISDIGQSALAYSRGRFPVMAAVDLPMGYQSGVQATAVANAVYDKFSPAEFDDVVPMYFHAHGPGLLFTVEKPVKTLADLKGLKIRSTGNSAKLIEALGGTPVAQPMPASYQSLQKGVVDGSVHPMESNKGWKLGEVVKHCTQSQCVGYTTTFFIVMNKRKWNEISPENQKIIEQINREWSVKHGQAWDASDAEGKQFLASKGGDFTELDPAEAQRWVQAARPVLDGYADGEGKAVDGKAVVEFIQAEMVKTP</sequence>
<accession>A0A1J5MTJ9</accession>
<evidence type="ECO:0000313" key="3">
    <source>
        <dbReference type="EMBL" id="OIQ49196.1"/>
    </source>
</evidence>
<keyword evidence="1 2" id="KW-0732">Signal</keyword>
<reference evidence="3 4" key="1">
    <citation type="submission" date="2015-09" db="EMBL/GenBank/DDBJ databases">
        <title>Genome of Desulfovibrio dechloracetivorans BerOc1, a mercury methylating strain isolated from highly hydrocarbons and metals contaminated coastal sediments.</title>
        <authorList>
            <person name="Goni Urriza M."/>
            <person name="Gassie C."/>
            <person name="Bouchez O."/>
            <person name="Klopp C."/>
            <person name="Ranchou-Peyruse A."/>
            <person name="Remy G."/>
        </authorList>
    </citation>
    <scope>NUCLEOTIDE SEQUENCE [LARGE SCALE GENOMIC DNA]</scope>
    <source>
        <strain evidence="3 4">BerOc1</strain>
    </source>
</reference>
<dbReference type="PANTHER" id="PTHR33376">
    <property type="match status" value="1"/>
</dbReference>
<name>A0A1J5MTJ9_9BACT</name>